<dbReference type="GO" id="GO:0005737">
    <property type="term" value="C:cytoplasm"/>
    <property type="evidence" value="ECO:0007669"/>
    <property type="project" value="UniProtKB-ARBA"/>
</dbReference>
<sequence>MIEIKSLSQFNALKPTPLLIIDFYATWCGPCKQISPVFSRLSTQHSTSANVIFAQVDVDKAKDVAQLCGISAMPTFQFFRQGKKVDEVKGADVQQLTTKIGYYAGAVAKEGPVPTANKSGGSASSVETKKGPGSLRESVDGERGRLLGATLLSSVRNIAAPPPAGYALSSVGGPRILAHIPFTTAVIPSSITLKIDAKSLSSAPSRITVGSNAAVVVRKLEDGTEMNDLDMEGSMAKAENTQAFNLFSDEYVEGKVELKLKGSKFGGGAGVRSLLVRIEKNLSGEDGVVTKIGEMDIIGVKVYFSFAFSSGTTVLFGVDIPRLKQKPAVLSNLRERKSLLHLL</sequence>
<dbReference type="EMBL" id="JH921451">
    <property type="protein sequence ID" value="EKD13210.1"/>
    <property type="molecule type" value="Genomic_DNA"/>
</dbReference>
<dbReference type="InterPro" id="IPR017937">
    <property type="entry name" value="Thioredoxin_CS"/>
</dbReference>
<dbReference type="Pfam" id="PF06201">
    <property type="entry name" value="PITH"/>
    <property type="match status" value="1"/>
</dbReference>
<dbReference type="InParanoid" id="K1W7W8"/>
<dbReference type="OrthoDB" id="10263751at2759"/>
<dbReference type="PROSITE" id="PS51532">
    <property type="entry name" value="PITH"/>
    <property type="match status" value="1"/>
</dbReference>
<keyword evidence="7" id="KW-1185">Reference proteome</keyword>
<evidence type="ECO:0000313" key="6">
    <source>
        <dbReference type="EMBL" id="EKD13210.1"/>
    </source>
</evidence>
<accession>K1W7W8</accession>
<protein>
    <submittedName>
        <fullName evidence="6">Thioredoxin</fullName>
    </submittedName>
</protein>
<comment type="similarity">
    <text evidence="1">Belongs to the thioredoxin family.</text>
</comment>
<dbReference type="FunFam" id="3.40.30.10:FF:000245">
    <property type="entry name" value="Thioredoxin"/>
    <property type="match status" value="1"/>
</dbReference>
<dbReference type="KEGG" id="mbe:MBM_08653"/>
<dbReference type="Proteomes" id="UP000006753">
    <property type="component" value="Unassembled WGS sequence"/>
</dbReference>
<dbReference type="PROSITE" id="PS00194">
    <property type="entry name" value="THIOREDOXIN_1"/>
    <property type="match status" value="1"/>
</dbReference>
<dbReference type="CDD" id="cd02947">
    <property type="entry name" value="TRX_family"/>
    <property type="match status" value="1"/>
</dbReference>
<dbReference type="Pfam" id="PF00085">
    <property type="entry name" value="Thioredoxin"/>
    <property type="match status" value="1"/>
</dbReference>
<dbReference type="InterPro" id="IPR013766">
    <property type="entry name" value="Thioredoxin_domain"/>
</dbReference>
<dbReference type="SUPFAM" id="SSF52833">
    <property type="entry name" value="Thioredoxin-like"/>
    <property type="match status" value="1"/>
</dbReference>
<dbReference type="eggNOG" id="KOG0908">
    <property type="taxonomic scope" value="Eukaryota"/>
</dbReference>
<dbReference type="OMA" id="PITICKS"/>
<feature type="domain" description="Thioredoxin" evidence="4">
    <location>
        <begin position="1"/>
        <end position="105"/>
    </location>
</feature>
<evidence type="ECO:0000256" key="1">
    <source>
        <dbReference type="ARBA" id="ARBA00008987"/>
    </source>
</evidence>
<dbReference type="InterPro" id="IPR036249">
    <property type="entry name" value="Thioredoxin-like_sf"/>
</dbReference>
<dbReference type="PRINTS" id="PR00421">
    <property type="entry name" value="THIOREDOXIN"/>
</dbReference>
<name>K1W7W8_MARBU</name>
<reference evidence="6 7" key="1">
    <citation type="journal article" date="2012" name="BMC Genomics">
        <title>Sequencing the genome of Marssonina brunnea reveals fungus-poplar co-evolution.</title>
        <authorList>
            <person name="Zhu S."/>
            <person name="Cao Y.-Z."/>
            <person name="Jiang C."/>
            <person name="Tan B.-Y."/>
            <person name="Wang Z."/>
            <person name="Feng S."/>
            <person name="Zhang L."/>
            <person name="Su X.-H."/>
            <person name="Brejova B."/>
            <person name="Vinar T."/>
            <person name="Xu M."/>
            <person name="Wang M.-X."/>
            <person name="Zhang S.-G."/>
            <person name="Huang M.-R."/>
            <person name="Wu R."/>
            <person name="Zhou Y."/>
        </authorList>
    </citation>
    <scope>NUCLEOTIDE SEQUENCE [LARGE SCALE GENOMIC DNA]</scope>
    <source>
        <strain evidence="6 7">MB_m1</strain>
    </source>
</reference>
<gene>
    <name evidence="6" type="ORF">MBM_08653</name>
</gene>
<evidence type="ECO:0000259" key="5">
    <source>
        <dbReference type="PROSITE" id="PS51532"/>
    </source>
</evidence>
<dbReference type="PROSITE" id="PS51352">
    <property type="entry name" value="THIOREDOXIN_2"/>
    <property type="match status" value="1"/>
</dbReference>
<dbReference type="HOGENOM" id="CLU_950597_0_0_1"/>
<dbReference type="Gene3D" id="3.40.30.10">
    <property type="entry name" value="Glutaredoxin"/>
    <property type="match status" value="1"/>
</dbReference>
<organism evidence="6 7">
    <name type="scientific">Marssonina brunnea f. sp. multigermtubi (strain MB_m1)</name>
    <name type="common">Marssonina leaf spot fungus</name>
    <dbReference type="NCBI Taxonomy" id="1072389"/>
    <lineage>
        <taxon>Eukaryota</taxon>
        <taxon>Fungi</taxon>
        <taxon>Dikarya</taxon>
        <taxon>Ascomycota</taxon>
        <taxon>Pezizomycotina</taxon>
        <taxon>Leotiomycetes</taxon>
        <taxon>Helotiales</taxon>
        <taxon>Drepanopezizaceae</taxon>
        <taxon>Drepanopeziza</taxon>
    </lineage>
</organism>
<feature type="domain" description="PITH" evidence="5">
    <location>
        <begin position="124"/>
        <end position="327"/>
    </location>
</feature>
<evidence type="ECO:0000313" key="7">
    <source>
        <dbReference type="Proteomes" id="UP000006753"/>
    </source>
</evidence>
<feature type="compositionally biased region" description="Polar residues" evidence="3">
    <location>
        <begin position="116"/>
        <end position="126"/>
    </location>
</feature>
<dbReference type="AlphaFoldDB" id="K1W7W8"/>
<dbReference type="InterPro" id="IPR010400">
    <property type="entry name" value="PITH_dom"/>
</dbReference>
<dbReference type="Gene3D" id="2.60.120.470">
    <property type="entry name" value="PITH domain"/>
    <property type="match status" value="1"/>
</dbReference>
<evidence type="ECO:0000259" key="4">
    <source>
        <dbReference type="PROSITE" id="PS51352"/>
    </source>
</evidence>
<feature type="region of interest" description="Disordered" evidence="3">
    <location>
        <begin position="114"/>
        <end position="139"/>
    </location>
</feature>
<keyword evidence="2" id="KW-1015">Disulfide bond</keyword>
<dbReference type="STRING" id="1072389.K1W7W8"/>
<evidence type="ECO:0000256" key="2">
    <source>
        <dbReference type="ARBA" id="ARBA00023157"/>
    </source>
</evidence>
<dbReference type="PANTHER" id="PTHR46115">
    <property type="entry name" value="THIOREDOXIN-LIKE PROTEIN 1"/>
    <property type="match status" value="1"/>
</dbReference>
<evidence type="ECO:0000256" key="3">
    <source>
        <dbReference type="SAM" id="MobiDB-lite"/>
    </source>
</evidence>
<proteinExistence type="inferred from homology"/>
<dbReference type="InterPro" id="IPR037047">
    <property type="entry name" value="PITH_dom_sf"/>
</dbReference>